<keyword evidence="13" id="KW-1185">Reference proteome</keyword>
<dbReference type="PANTHER" id="PTHR32198">
    <property type="entry name" value="MITOCHONDRIAL ESCAPE PROTEIN 2"/>
    <property type="match status" value="1"/>
</dbReference>
<dbReference type="GO" id="GO:0005743">
    <property type="term" value="C:mitochondrial inner membrane"/>
    <property type="evidence" value="ECO:0007669"/>
    <property type="project" value="UniProtKB-SubCell"/>
</dbReference>
<dbReference type="EMBL" id="AOKY01000089">
    <property type="protein sequence ID" value="KDB27004.1"/>
    <property type="molecule type" value="Genomic_DNA"/>
</dbReference>
<evidence type="ECO:0000256" key="3">
    <source>
        <dbReference type="ARBA" id="ARBA00020222"/>
    </source>
</evidence>
<comment type="function">
    <text evidence="9 10">Plays a role in maintaining the mitochondrial genome and in controlling the mtDNA escape. Involved in the regulation of mtDNA nucleotide structure and number. May have a dispensable role in early maturation of pre-rRNA.</text>
</comment>
<evidence type="ECO:0000256" key="2">
    <source>
        <dbReference type="ARBA" id="ARBA00010320"/>
    </source>
</evidence>
<protein>
    <recommendedName>
        <fullName evidence="3 10">Mitochondrial escape protein 2</fullName>
    </recommendedName>
</protein>
<dbReference type="OrthoDB" id="10267654at2759"/>
<evidence type="ECO:0000256" key="8">
    <source>
        <dbReference type="ARBA" id="ARBA00023136"/>
    </source>
</evidence>
<evidence type="ECO:0000313" key="12">
    <source>
        <dbReference type="EMBL" id="KDB27004.1"/>
    </source>
</evidence>
<dbReference type="AlphaFoldDB" id="A0A059JGS7"/>
<dbReference type="PANTHER" id="PTHR32198:SF2">
    <property type="entry name" value="MITOCHONDRIAL ESCAPE PROTEIN 2"/>
    <property type="match status" value="1"/>
</dbReference>
<dbReference type="GO" id="GO:0003723">
    <property type="term" value="F:RNA binding"/>
    <property type="evidence" value="ECO:0007669"/>
    <property type="project" value="UniProtKB-UniRule"/>
</dbReference>
<evidence type="ECO:0000259" key="11">
    <source>
        <dbReference type="Pfam" id="PF10443"/>
    </source>
</evidence>
<sequence length="848" mass="94962">MLPLAHGMIPLARGLPPRQIPWRGQFQSIARRRCQKYRSICQASAAEPHRAGYIEKSQNETLIFISSVLPVHLGWLSRIPYVNLNAMVLQRLEKLGVRGAELTGSPTVVEQVLPDELLPNITQVIPRLTEGGAFVKLSHGPETSGSDIIKTITQRLYENPVKPWFSLFSPASAALVRGRPWVEDLSYRFPSSRVKVEFLPVSPDAPAAELTQENLYSLARTYGKLTDIIPQPADSKVVPRYALLDFSNPVSAVMAKNCLHGFKVPSGDIGGKAGTILQFSYERKIKAHWIRDWLFSHPRIVLPILVAILAGITVAIFDPIRTFFIRLKISPPLQFQDNRLWTWLQRQATKANSLFSLHRGQYESKGLNEIWEERKEDAQQIQNWLVEGNDTFIVVHGPRGLGKKEFVLDEALKNYKNKLVIDCKPIQEAPGDSTMIAAAAAEVGYKPVFSWMNSISSVIDVATQSAIGTKAGFSETLDTQLGNILQNTAKALKKVALDGRKKGDKDGHLSDDEWLEANPARRPVVIIDNFLHKSKDNQMVYDKLTEWAAALIYTNIAHVVFLTSDLSYSKTLSQALPNQVFHQVSFTDCKPEVAKRFVLSHVSGHEDSKSLDYFDEKFNQELTECIKRLGGRLTDLEFFARMIARGLTPNNAVQQIVHQSAAEILKIFITEVDPSSRGWTPEQAWYLIKNLGTAKAQTGNHNGSDASEEGSIRYSDIILSDLFKKDGEATLRALEKAELISVISKNGRPSIIKPGKPVLAAAFRQLVEDKVLSSRLDLRILGQMITIQNQAINKIEDELKVLGTFPKEPSEARRRIKWLLANLALNQAKIDQYEMESAQLKLVLKTEF</sequence>
<dbReference type="STRING" id="1215338.A0A059JGS7"/>
<keyword evidence="8" id="KW-0472">Membrane</keyword>
<dbReference type="HOGENOM" id="CLU_007861_1_0_1"/>
<evidence type="ECO:0000256" key="7">
    <source>
        <dbReference type="ARBA" id="ARBA00023128"/>
    </source>
</evidence>
<proteinExistence type="inferred from homology"/>
<evidence type="ECO:0000256" key="6">
    <source>
        <dbReference type="ARBA" id="ARBA00022989"/>
    </source>
</evidence>
<comment type="subcellular location">
    <subcellularLocation>
        <location evidence="1 10">Mitochondrion inner membrane</location>
        <topology evidence="1 10">Single-pass membrane protein</topology>
    </subcellularLocation>
</comment>
<reference evidence="12 13" key="1">
    <citation type="submission" date="2014-02" db="EMBL/GenBank/DDBJ databases">
        <title>The Genome Sequence of Trichophyton interdigitale MR816.</title>
        <authorList>
            <consortium name="The Broad Institute Genomics Platform"/>
            <person name="Cuomo C.A."/>
            <person name="White T.C."/>
            <person name="Graser Y."/>
            <person name="Martinez-Rossi N."/>
            <person name="Heitman J."/>
            <person name="Young S.K."/>
            <person name="Zeng Q."/>
            <person name="Gargeya S."/>
            <person name="Abouelleil A."/>
            <person name="Alvarado L."/>
            <person name="Chapman S.B."/>
            <person name="Gainer-Dewar J."/>
            <person name="Goldberg J."/>
            <person name="Griggs A."/>
            <person name="Gujja S."/>
            <person name="Hansen M."/>
            <person name="Howarth C."/>
            <person name="Imamovic A."/>
            <person name="Larimer J."/>
            <person name="Martinez D."/>
            <person name="Murphy C."/>
            <person name="Pearson M.D."/>
            <person name="Persinoti G."/>
            <person name="Poon T."/>
            <person name="Priest M."/>
            <person name="Roberts A.D."/>
            <person name="Saif S."/>
            <person name="Shea T.D."/>
            <person name="Sykes S.N."/>
            <person name="Wortman J."/>
            <person name="Nusbaum C."/>
            <person name="Birren B."/>
        </authorList>
    </citation>
    <scope>NUCLEOTIDE SEQUENCE [LARGE SCALE GENOMIC DNA]</scope>
    <source>
        <strain evidence="12 13">MR816</strain>
    </source>
</reference>
<name>A0A059JGS7_TRIIM</name>
<gene>
    <name evidence="12" type="ORF">H109_01200</name>
</gene>
<evidence type="ECO:0000256" key="4">
    <source>
        <dbReference type="ARBA" id="ARBA00022692"/>
    </source>
</evidence>
<evidence type="ECO:0000256" key="9">
    <source>
        <dbReference type="ARBA" id="ARBA00025276"/>
    </source>
</evidence>
<keyword evidence="7 10" id="KW-0496">Mitochondrion</keyword>
<dbReference type="Pfam" id="PF10443">
    <property type="entry name" value="RNA12"/>
    <property type="match status" value="1"/>
</dbReference>
<comment type="caution">
    <text evidence="12">The sequence shown here is derived from an EMBL/GenBank/DDBJ whole genome shotgun (WGS) entry which is preliminary data.</text>
</comment>
<dbReference type="Proteomes" id="UP000024533">
    <property type="component" value="Unassembled WGS sequence"/>
</dbReference>
<dbReference type="SUPFAM" id="SSF54928">
    <property type="entry name" value="RNA-binding domain, RBD"/>
    <property type="match status" value="1"/>
</dbReference>
<dbReference type="InterPro" id="IPR035979">
    <property type="entry name" value="RBD_domain_sf"/>
</dbReference>
<dbReference type="InterPro" id="IPR039627">
    <property type="entry name" value="Yme2_C"/>
</dbReference>
<feature type="domain" description="Mitochondrial escape protein 2 C-terminal" evidence="11">
    <location>
        <begin position="374"/>
        <end position="804"/>
    </location>
</feature>
<comment type="similarity">
    <text evidence="2 10">Belongs to the YME2 family.</text>
</comment>
<keyword evidence="10" id="KW-0694">RNA-binding</keyword>
<dbReference type="InterPro" id="IPR018850">
    <property type="entry name" value="Mt_escape_2_C"/>
</dbReference>
<evidence type="ECO:0000256" key="1">
    <source>
        <dbReference type="ARBA" id="ARBA00004434"/>
    </source>
</evidence>
<evidence type="ECO:0000313" key="13">
    <source>
        <dbReference type="Proteomes" id="UP000024533"/>
    </source>
</evidence>
<dbReference type="GO" id="GO:0006397">
    <property type="term" value="P:mRNA processing"/>
    <property type="evidence" value="ECO:0007669"/>
    <property type="project" value="UniProtKB-UniRule"/>
</dbReference>
<evidence type="ECO:0000256" key="10">
    <source>
        <dbReference type="RuleBase" id="RU367108"/>
    </source>
</evidence>
<accession>A0A059JGS7</accession>
<keyword evidence="5 10" id="KW-0999">Mitochondrion inner membrane</keyword>
<dbReference type="OMA" id="WTPEQAW"/>
<keyword evidence="6" id="KW-1133">Transmembrane helix</keyword>
<organism evidence="12 13">
    <name type="scientific">Trichophyton interdigitale (strain MR816)</name>
    <dbReference type="NCBI Taxonomy" id="1215338"/>
    <lineage>
        <taxon>Eukaryota</taxon>
        <taxon>Fungi</taxon>
        <taxon>Dikarya</taxon>
        <taxon>Ascomycota</taxon>
        <taxon>Pezizomycotina</taxon>
        <taxon>Eurotiomycetes</taxon>
        <taxon>Eurotiomycetidae</taxon>
        <taxon>Onygenales</taxon>
        <taxon>Arthrodermataceae</taxon>
        <taxon>Trichophyton</taxon>
    </lineage>
</organism>
<keyword evidence="4" id="KW-0812">Transmembrane</keyword>
<evidence type="ECO:0000256" key="5">
    <source>
        <dbReference type="ARBA" id="ARBA00022792"/>
    </source>
</evidence>
<keyword evidence="10" id="KW-0507">mRNA processing</keyword>